<keyword evidence="1" id="KW-0812">Transmembrane</keyword>
<name>A0ABS1LCM0_9ACTN</name>
<feature type="transmembrane region" description="Helical" evidence="1">
    <location>
        <begin position="89"/>
        <end position="108"/>
    </location>
</feature>
<feature type="transmembrane region" description="Helical" evidence="1">
    <location>
        <begin position="27"/>
        <end position="43"/>
    </location>
</feature>
<keyword evidence="1" id="KW-0472">Membrane</keyword>
<keyword evidence="1" id="KW-1133">Transmembrane helix</keyword>
<evidence type="ECO:0000313" key="5">
    <source>
        <dbReference type="Proteomes" id="UP000636918"/>
    </source>
</evidence>
<evidence type="ECO:0000259" key="3">
    <source>
        <dbReference type="Pfam" id="PF19040"/>
    </source>
</evidence>
<feature type="transmembrane region" description="Helical" evidence="1">
    <location>
        <begin position="222"/>
        <end position="247"/>
    </location>
</feature>
<dbReference type="RefSeq" id="WP_201938872.1">
    <property type="nucleotide sequence ID" value="NZ_JAERSG010000005.1"/>
</dbReference>
<feature type="domain" description="Acyltransferase 3" evidence="2">
    <location>
        <begin position="25"/>
        <end position="363"/>
    </location>
</feature>
<organism evidence="4 5">
    <name type="scientific">Nocardioides baculatus</name>
    <dbReference type="NCBI Taxonomy" id="2801337"/>
    <lineage>
        <taxon>Bacteria</taxon>
        <taxon>Bacillati</taxon>
        <taxon>Actinomycetota</taxon>
        <taxon>Actinomycetes</taxon>
        <taxon>Propionibacteriales</taxon>
        <taxon>Nocardioidaceae</taxon>
        <taxon>Nocardioides</taxon>
    </lineage>
</organism>
<feature type="transmembrane region" description="Helical" evidence="1">
    <location>
        <begin position="189"/>
        <end position="210"/>
    </location>
</feature>
<evidence type="ECO:0000259" key="2">
    <source>
        <dbReference type="Pfam" id="PF01757"/>
    </source>
</evidence>
<dbReference type="PANTHER" id="PTHR23028:SF53">
    <property type="entry name" value="ACYL_TRANSF_3 DOMAIN-CONTAINING PROTEIN"/>
    <property type="match status" value="1"/>
</dbReference>
<proteinExistence type="predicted"/>
<protein>
    <submittedName>
        <fullName evidence="4">Acyltransferase</fullName>
    </submittedName>
</protein>
<dbReference type="InterPro" id="IPR002656">
    <property type="entry name" value="Acyl_transf_3_dom"/>
</dbReference>
<gene>
    <name evidence="4" type="ORF">JI751_16020</name>
</gene>
<dbReference type="Pfam" id="PF01757">
    <property type="entry name" value="Acyl_transf_3"/>
    <property type="match status" value="1"/>
</dbReference>
<sequence length="666" mass="70046">MSRVDLPEARSTVQAQMKHSRRPDVQGLRAIAVLMVIAFHAGLPVPGGYIGVDVFFVISGFVITGLLLREHGRSGTINLRRFYGRRLRRLAPALALMLTTVLVLSVFLQSPLTRAGGQELTAQTALGASFFSANAVLYRVPVFGYFAERAADNPLLHTWSLSVEEQFYLVFPFIVLLAARRRVGGSRSVLTAVVAVVAALSLLASVVLSYELVTPPGITVPAAFAFYVPLTRAWEFAAGALVALAASRLRGLGAIPTRVAAAVGAAGLVVSAGLLSEGRFPFPGAIALVPVASTAMLIAAGTSLSSSLPTRLLSTPVMSAIGDRSYSLYLWHWPFIVFSTIVPLDLPILPLLGALLSVVPAMVAYRYVENPIRLGTVSTWRVAVVATALPAIVAAAVLGGVSTGWGSDRIKGQRDSVAAPTLGVRSGCFVDGEADPGVFDRCTFPVEGRASAGTIMLVGDSHADGLSDGVVEAGNDLGYDVVMATGAACPYVGPAVPTAGLVSNCPELTAWRTEFATENKVDLVVTAQSALDRASDPDAWVSGNVEVLEQLDTAGVPVLLIGDVPYVGANGSPCRYGIINPSCTVSREQVLDVQGPGLGVDADVAERLENVSLWSPFDRFCGAVTCSAVDGRTTLYRDPEHLNAYGSLFLADDLEVEMQRAIEAAP</sequence>
<evidence type="ECO:0000256" key="1">
    <source>
        <dbReference type="SAM" id="Phobius"/>
    </source>
</evidence>
<dbReference type="PANTHER" id="PTHR23028">
    <property type="entry name" value="ACETYLTRANSFERASE"/>
    <property type="match status" value="1"/>
</dbReference>
<dbReference type="GO" id="GO:0016746">
    <property type="term" value="F:acyltransferase activity"/>
    <property type="evidence" value="ECO:0007669"/>
    <property type="project" value="UniProtKB-KW"/>
</dbReference>
<feature type="transmembrane region" description="Helical" evidence="1">
    <location>
        <begin position="326"/>
        <end position="342"/>
    </location>
</feature>
<feature type="domain" description="SGNH" evidence="3">
    <location>
        <begin position="428"/>
        <end position="654"/>
    </location>
</feature>
<feature type="transmembrane region" description="Helical" evidence="1">
    <location>
        <begin position="120"/>
        <end position="140"/>
    </location>
</feature>
<dbReference type="Proteomes" id="UP000636918">
    <property type="component" value="Unassembled WGS sequence"/>
</dbReference>
<reference evidence="4 5" key="1">
    <citation type="submission" date="2021-01" db="EMBL/GenBank/DDBJ databases">
        <title>Genome seq and assembly of Nocardiodes sp. G10.</title>
        <authorList>
            <person name="Chhetri G."/>
        </authorList>
    </citation>
    <scope>NUCLEOTIDE SEQUENCE [LARGE SCALE GENOMIC DNA]</scope>
    <source>
        <strain evidence="4 5">G10</strain>
    </source>
</reference>
<feature type="transmembrane region" description="Helical" evidence="1">
    <location>
        <begin position="49"/>
        <end position="68"/>
    </location>
</feature>
<feature type="transmembrane region" description="Helical" evidence="1">
    <location>
        <begin position="348"/>
        <end position="368"/>
    </location>
</feature>
<dbReference type="Pfam" id="PF19040">
    <property type="entry name" value="SGNH"/>
    <property type="match status" value="1"/>
</dbReference>
<dbReference type="InterPro" id="IPR050879">
    <property type="entry name" value="Acyltransferase_3"/>
</dbReference>
<keyword evidence="5" id="KW-1185">Reference proteome</keyword>
<keyword evidence="4" id="KW-0012">Acyltransferase</keyword>
<keyword evidence="4" id="KW-0808">Transferase</keyword>
<feature type="transmembrane region" description="Helical" evidence="1">
    <location>
        <begin position="380"/>
        <end position="405"/>
    </location>
</feature>
<feature type="transmembrane region" description="Helical" evidence="1">
    <location>
        <begin position="282"/>
        <end position="305"/>
    </location>
</feature>
<accession>A0ABS1LCM0</accession>
<evidence type="ECO:0000313" key="4">
    <source>
        <dbReference type="EMBL" id="MBL0749128.1"/>
    </source>
</evidence>
<dbReference type="EMBL" id="JAERSG010000005">
    <property type="protein sequence ID" value="MBL0749128.1"/>
    <property type="molecule type" value="Genomic_DNA"/>
</dbReference>
<feature type="transmembrane region" description="Helical" evidence="1">
    <location>
        <begin position="259"/>
        <end position="276"/>
    </location>
</feature>
<comment type="caution">
    <text evidence="4">The sequence shown here is derived from an EMBL/GenBank/DDBJ whole genome shotgun (WGS) entry which is preliminary data.</text>
</comment>
<dbReference type="InterPro" id="IPR043968">
    <property type="entry name" value="SGNH"/>
</dbReference>